<dbReference type="AlphaFoldDB" id="A0A2N5XYL0"/>
<dbReference type="Proteomes" id="UP000234845">
    <property type="component" value="Unassembled WGS sequence"/>
</dbReference>
<dbReference type="SUPFAM" id="SSF47413">
    <property type="entry name" value="lambda repressor-like DNA-binding domains"/>
    <property type="match status" value="1"/>
</dbReference>
<comment type="caution">
    <text evidence="2">The sequence shown here is derived from an EMBL/GenBank/DDBJ whole genome shotgun (WGS) entry which is preliminary data.</text>
</comment>
<dbReference type="Pfam" id="PF01381">
    <property type="entry name" value="HTH_3"/>
    <property type="match status" value="1"/>
</dbReference>
<dbReference type="GO" id="GO:0003677">
    <property type="term" value="F:DNA binding"/>
    <property type="evidence" value="ECO:0007669"/>
    <property type="project" value="InterPro"/>
</dbReference>
<dbReference type="PROSITE" id="PS50943">
    <property type="entry name" value="HTH_CROC1"/>
    <property type="match status" value="1"/>
</dbReference>
<protein>
    <submittedName>
        <fullName evidence="2">XRE family transcriptional regulator</fullName>
    </submittedName>
</protein>
<accession>A0A2N5XYL0</accession>
<dbReference type="OrthoDB" id="129597at2"/>
<sequence>MSTQIIENNGVPEYAVVPIADYRVLMEKAEMLDDVAAFDKAEAILAAGEDELVSSDIVDLLLANVNAVKVWREYRGLSQATLADAAGLSQAYIAQIETGKREGRVDAYRAIANVLKVNIDDLV</sequence>
<dbReference type="SMART" id="SM00530">
    <property type="entry name" value="HTH_XRE"/>
    <property type="match status" value="1"/>
</dbReference>
<dbReference type="Gene3D" id="1.10.260.40">
    <property type="entry name" value="lambda repressor-like DNA-binding domains"/>
    <property type="match status" value="1"/>
</dbReference>
<dbReference type="CDD" id="cd00093">
    <property type="entry name" value="HTH_XRE"/>
    <property type="match status" value="1"/>
</dbReference>
<organism evidence="2 3">
    <name type="scientific">Kineobactrum sediminis</name>
    <dbReference type="NCBI Taxonomy" id="1905677"/>
    <lineage>
        <taxon>Bacteria</taxon>
        <taxon>Pseudomonadati</taxon>
        <taxon>Pseudomonadota</taxon>
        <taxon>Gammaproteobacteria</taxon>
        <taxon>Cellvibrionales</taxon>
        <taxon>Halieaceae</taxon>
        <taxon>Kineobactrum</taxon>
    </lineage>
</organism>
<evidence type="ECO:0000313" key="3">
    <source>
        <dbReference type="Proteomes" id="UP000234845"/>
    </source>
</evidence>
<dbReference type="InterPro" id="IPR001387">
    <property type="entry name" value="Cro/C1-type_HTH"/>
</dbReference>
<reference evidence="3" key="1">
    <citation type="submission" date="2017-11" db="EMBL/GenBank/DDBJ databases">
        <title>The draft genome sequence of Chromatocurvus sp. F02.</title>
        <authorList>
            <person name="Du Z.-J."/>
            <person name="Chang Y.-Q."/>
        </authorList>
    </citation>
    <scope>NUCLEOTIDE SEQUENCE [LARGE SCALE GENOMIC DNA]</scope>
    <source>
        <strain evidence="3">F02</strain>
    </source>
</reference>
<dbReference type="InterPro" id="IPR010982">
    <property type="entry name" value="Lambda_DNA-bd_dom_sf"/>
</dbReference>
<evidence type="ECO:0000313" key="2">
    <source>
        <dbReference type="EMBL" id="PLW81231.1"/>
    </source>
</evidence>
<dbReference type="RefSeq" id="WP_101522629.1">
    <property type="nucleotide sequence ID" value="NZ_PKLZ01000015.1"/>
</dbReference>
<dbReference type="EMBL" id="PKLZ01000015">
    <property type="protein sequence ID" value="PLW81231.1"/>
    <property type="molecule type" value="Genomic_DNA"/>
</dbReference>
<evidence type="ECO:0000259" key="1">
    <source>
        <dbReference type="PROSITE" id="PS50943"/>
    </source>
</evidence>
<keyword evidence="3" id="KW-1185">Reference proteome</keyword>
<name>A0A2N5XYL0_9GAMM</name>
<proteinExistence type="predicted"/>
<feature type="domain" description="HTH cro/C1-type" evidence="1">
    <location>
        <begin position="68"/>
        <end position="122"/>
    </location>
</feature>
<gene>
    <name evidence="2" type="ORF">CWI75_16485</name>
</gene>